<comment type="pathway">
    <text evidence="2">Cofactor biosynthesis; tetrahydrobiopterin biosynthesis; tetrahydrobiopterin from 7,8-dihydroneopterin triphosphate: step 1/3.</text>
</comment>
<dbReference type="Pfam" id="PF01242">
    <property type="entry name" value="PTPS"/>
    <property type="match status" value="1"/>
</dbReference>
<evidence type="ECO:0000256" key="5">
    <source>
        <dbReference type="ARBA" id="ARBA00022723"/>
    </source>
</evidence>
<dbReference type="InterPro" id="IPR038418">
    <property type="entry name" value="6-PTP_synth/QueD_sf"/>
</dbReference>
<evidence type="ECO:0000256" key="2">
    <source>
        <dbReference type="ARBA" id="ARBA00005126"/>
    </source>
</evidence>
<dbReference type="GO" id="GO:0003874">
    <property type="term" value="F:6-pyruvoyltetrahydropterin synthase activity"/>
    <property type="evidence" value="ECO:0007669"/>
    <property type="project" value="UniProtKB-EC"/>
</dbReference>
<keyword evidence="9" id="KW-1133">Transmembrane helix</keyword>
<keyword evidence="7" id="KW-0783">Tetrahydrobiopterin biosynthesis</keyword>
<dbReference type="PANTHER" id="PTHR12589:SF7">
    <property type="entry name" value="6-PYRUVOYL TETRAHYDROBIOPTERIN SYNTHASE"/>
    <property type="match status" value="1"/>
</dbReference>
<dbReference type="GO" id="GO:0046872">
    <property type="term" value="F:metal ion binding"/>
    <property type="evidence" value="ECO:0007669"/>
    <property type="project" value="UniProtKB-KW"/>
</dbReference>
<sequence length="224" mass="24517">MKDEAGCILSIKALSHRGLLLIGNTKCKMIGAQYLIHVISLMALLCSANASIFGVANARPKCFPSSLISQLRGGDGDGDAPTSRPYLPYTLAIRDSIMIAHSFHNNPNFGPAGGLHGATYTVDVEFASKELHPECKWVIDIGAASEMVADVLKQFNYKNLDDVFGDEVMTTTEFMCKAVFDGIVKKLKEKQMINEGDEKLFEGWIKVTLWESHKAWASFEGPAS</sequence>
<evidence type="ECO:0000256" key="1">
    <source>
        <dbReference type="ARBA" id="ARBA00001947"/>
    </source>
</evidence>
<evidence type="ECO:0000256" key="4">
    <source>
        <dbReference type="ARBA" id="ARBA00013100"/>
    </source>
</evidence>
<keyword evidence="5" id="KW-0479">Metal-binding</keyword>
<dbReference type="AlphaFoldDB" id="A0AAD9D8F5"/>
<dbReference type="Proteomes" id="UP001224775">
    <property type="component" value="Unassembled WGS sequence"/>
</dbReference>
<name>A0AAD9D8F5_9STRA</name>
<reference evidence="10" key="1">
    <citation type="submission" date="2023-06" db="EMBL/GenBank/DDBJ databases">
        <title>Survivors Of The Sea: Transcriptome response of Skeletonema marinoi to long-term dormancy.</title>
        <authorList>
            <person name="Pinder M.I.M."/>
            <person name="Kourtchenko O."/>
            <person name="Robertson E.K."/>
            <person name="Larsson T."/>
            <person name="Maumus F."/>
            <person name="Osuna-Cruz C.M."/>
            <person name="Vancaester E."/>
            <person name="Stenow R."/>
            <person name="Vandepoele K."/>
            <person name="Ploug H."/>
            <person name="Bruchert V."/>
            <person name="Godhe A."/>
            <person name="Topel M."/>
        </authorList>
    </citation>
    <scope>NUCLEOTIDE SEQUENCE</scope>
    <source>
        <strain evidence="10">R05AC</strain>
    </source>
</reference>
<dbReference type="EC" id="4.2.3.12" evidence="4"/>
<comment type="similarity">
    <text evidence="3">Belongs to the PTPS family.</text>
</comment>
<evidence type="ECO:0000256" key="7">
    <source>
        <dbReference type="ARBA" id="ARBA00023007"/>
    </source>
</evidence>
<dbReference type="SUPFAM" id="SSF55620">
    <property type="entry name" value="Tetrahydrobiopterin biosynthesis enzymes-like"/>
    <property type="match status" value="1"/>
</dbReference>
<evidence type="ECO:0000313" key="10">
    <source>
        <dbReference type="EMBL" id="KAK1736664.1"/>
    </source>
</evidence>
<keyword evidence="11" id="KW-1185">Reference proteome</keyword>
<keyword evidence="9" id="KW-0812">Transmembrane</keyword>
<proteinExistence type="inferred from homology"/>
<gene>
    <name evidence="10" type="ORF">QTG54_012686</name>
</gene>
<keyword evidence="9" id="KW-0472">Membrane</keyword>
<evidence type="ECO:0000256" key="6">
    <source>
        <dbReference type="ARBA" id="ARBA00022833"/>
    </source>
</evidence>
<dbReference type="Gene3D" id="3.30.479.10">
    <property type="entry name" value="6-pyruvoyl tetrahydropterin synthase/QueD"/>
    <property type="match status" value="1"/>
</dbReference>
<accession>A0AAD9D8F5</accession>
<comment type="caution">
    <text evidence="10">The sequence shown here is derived from an EMBL/GenBank/DDBJ whole genome shotgun (WGS) entry which is preliminary data.</text>
</comment>
<dbReference type="EMBL" id="JATAAI010000028">
    <property type="protein sequence ID" value="KAK1736664.1"/>
    <property type="molecule type" value="Genomic_DNA"/>
</dbReference>
<dbReference type="GO" id="GO:0006729">
    <property type="term" value="P:tetrahydrobiopterin biosynthetic process"/>
    <property type="evidence" value="ECO:0007669"/>
    <property type="project" value="UniProtKB-KW"/>
</dbReference>
<evidence type="ECO:0000313" key="11">
    <source>
        <dbReference type="Proteomes" id="UP001224775"/>
    </source>
</evidence>
<feature type="transmembrane region" description="Helical" evidence="9">
    <location>
        <begin position="34"/>
        <end position="56"/>
    </location>
</feature>
<organism evidence="10 11">
    <name type="scientific">Skeletonema marinoi</name>
    <dbReference type="NCBI Taxonomy" id="267567"/>
    <lineage>
        <taxon>Eukaryota</taxon>
        <taxon>Sar</taxon>
        <taxon>Stramenopiles</taxon>
        <taxon>Ochrophyta</taxon>
        <taxon>Bacillariophyta</taxon>
        <taxon>Coscinodiscophyceae</taxon>
        <taxon>Thalassiosirophycidae</taxon>
        <taxon>Thalassiosirales</taxon>
        <taxon>Skeletonemataceae</taxon>
        <taxon>Skeletonema</taxon>
        <taxon>Skeletonema marinoi-dohrnii complex</taxon>
    </lineage>
</organism>
<protein>
    <recommendedName>
        <fullName evidence="4">6-pyruvoyltetrahydropterin synthase</fullName>
        <ecNumber evidence="4">4.2.3.12</ecNumber>
    </recommendedName>
</protein>
<comment type="cofactor">
    <cofactor evidence="1">
        <name>Zn(2+)</name>
        <dbReference type="ChEBI" id="CHEBI:29105"/>
    </cofactor>
</comment>
<evidence type="ECO:0000256" key="3">
    <source>
        <dbReference type="ARBA" id="ARBA00009164"/>
    </source>
</evidence>
<evidence type="ECO:0000256" key="8">
    <source>
        <dbReference type="ARBA" id="ARBA00023239"/>
    </source>
</evidence>
<keyword evidence="8 10" id="KW-0456">Lyase</keyword>
<dbReference type="PANTHER" id="PTHR12589">
    <property type="entry name" value="PYRUVOYL TETRAHYDROBIOPTERIN SYNTHASE"/>
    <property type="match status" value="1"/>
</dbReference>
<keyword evidence="6" id="KW-0862">Zinc</keyword>
<dbReference type="InterPro" id="IPR007115">
    <property type="entry name" value="6-PTP_synth/QueD"/>
</dbReference>
<evidence type="ECO:0000256" key="9">
    <source>
        <dbReference type="SAM" id="Phobius"/>
    </source>
</evidence>